<reference evidence="7" key="1">
    <citation type="journal article" date="2020" name="mSystems">
        <title>Genome- and Community-Level Interaction Insights into Carbon Utilization and Element Cycling Functions of Hydrothermarchaeota in Hydrothermal Sediment.</title>
        <authorList>
            <person name="Zhou Z."/>
            <person name="Liu Y."/>
            <person name="Xu W."/>
            <person name="Pan J."/>
            <person name="Luo Z.H."/>
            <person name="Li M."/>
        </authorList>
    </citation>
    <scope>NUCLEOTIDE SEQUENCE [LARGE SCALE GENOMIC DNA]</scope>
    <source>
        <strain evidence="7">SpSt-1179</strain>
    </source>
</reference>
<dbReference type="GO" id="GO:0005975">
    <property type="term" value="P:carbohydrate metabolic process"/>
    <property type="evidence" value="ECO:0007669"/>
    <property type="project" value="InterPro"/>
</dbReference>
<evidence type="ECO:0000256" key="1">
    <source>
        <dbReference type="ARBA" id="ARBA00009156"/>
    </source>
</evidence>
<dbReference type="InterPro" id="IPR043129">
    <property type="entry name" value="ATPase_NBD"/>
</dbReference>
<dbReference type="InterPro" id="IPR050406">
    <property type="entry name" value="FGGY_Carb_Kinase"/>
</dbReference>
<evidence type="ECO:0000313" key="7">
    <source>
        <dbReference type="EMBL" id="HDP78079.1"/>
    </source>
</evidence>
<dbReference type="InterPro" id="IPR018485">
    <property type="entry name" value="FGGY_C"/>
</dbReference>
<dbReference type="Gene3D" id="3.30.420.40">
    <property type="match status" value="2"/>
</dbReference>
<comment type="caution">
    <text evidence="7">The sequence shown here is derived from an EMBL/GenBank/DDBJ whole genome shotgun (WGS) entry which is preliminary data.</text>
</comment>
<gene>
    <name evidence="7" type="ORF">ENN47_07840</name>
</gene>
<sequence length="325" mass="35352">IIKREWSTEILEAAGIPSEMMPEPVNSTSVVGEVTAEASSQSGLCQGTPVVMGGGDVACAAAGAGAVTEGVSYVCLGSAAWMGFFSRKPVLDYESKLVNYCHVVPGGYALQYQMTGAGICYQWLRDTIYRYRALEDHSTERTDDFEMMNVEANKSGVGSNKLIFLPYMRGIWAGKTNPDARGVLFGLNLSNNVGDIYRSAIEGMAFGIKEIMDSFDNLGYSSKQVTVIGGCAKSKLWRQLIADITGREVLCPAVIREAGSLGASIAAAIGVGMIDSLDDTKKIIEIVDVSYPNEENHTKYQKYYNVFLETKSRFNDLFEKLANIE</sequence>
<evidence type="ECO:0000256" key="4">
    <source>
        <dbReference type="RuleBase" id="RU003733"/>
    </source>
</evidence>
<dbReference type="PANTHER" id="PTHR43095:SF5">
    <property type="entry name" value="XYLULOSE KINASE"/>
    <property type="match status" value="1"/>
</dbReference>
<dbReference type="Proteomes" id="UP000886198">
    <property type="component" value="Unassembled WGS sequence"/>
</dbReference>
<dbReference type="SUPFAM" id="SSF53067">
    <property type="entry name" value="Actin-like ATPase domain"/>
    <property type="match status" value="2"/>
</dbReference>
<name>A0A7C1GRC7_9BACT</name>
<dbReference type="GO" id="GO:0016773">
    <property type="term" value="F:phosphotransferase activity, alcohol group as acceptor"/>
    <property type="evidence" value="ECO:0007669"/>
    <property type="project" value="InterPro"/>
</dbReference>
<dbReference type="InterPro" id="IPR018484">
    <property type="entry name" value="FGGY_N"/>
</dbReference>
<comment type="similarity">
    <text evidence="1 4">Belongs to the FGGY kinase family.</text>
</comment>
<dbReference type="Pfam" id="PF00370">
    <property type="entry name" value="FGGY_N"/>
    <property type="match status" value="1"/>
</dbReference>
<keyword evidence="2 4" id="KW-0808">Transferase</keyword>
<dbReference type="PROSITE" id="PS00445">
    <property type="entry name" value="FGGY_KINASES_2"/>
    <property type="match status" value="1"/>
</dbReference>
<evidence type="ECO:0000259" key="5">
    <source>
        <dbReference type="Pfam" id="PF00370"/>
    </source>
</evidence>
<protein>
    <recommendedName>
        <fullName evidence="8">Xylulokinase</fullName>
    </recommendedName>
</protein>
<evidence type="ECO:0000256" key="3">
    <source>
        <dbReference type="ARBA" id="ARBA00022777"/>
    </source>
</evidence>
<accession>A0A7C1GRC7</accession>
<dbReference type="GO" id="GO:0016301">
    <property type="term" value="F:kinase activity"/>
    <property type="evidence" value="ECO:0007669"/>
    <property type="project" value="UniProtKB-KW"/>
</dbReference>
<evidence type="ECO:0000256" key="2">
    <source>
        <dbReference type="ARBA" id="ARBA00022679"/>
    </source>
</evidence>
<evidence type="ECO:0008006" key="8">
    <source>
        <dbReference type="Google" id="ProtNLM"/>
    </source>
</evidence>
<keyword evidence="3 4" id="KW-0418">Kinase</keyword>
<dbReference type="InterPro" id="IPR018483">
    <property type="entry name" value="Carb_kinase_FGGY_CS"/>
</dbReference>
<feature type="domain" description="Carbohydrate kinase FGGY N-terminal" evidence="5">
    <location>
        <begin position="2"/>
        <end position="63"/>
    </location>
</feature>
<dbReference type="EMBL" id="DSBT01000224">
    <property type="protein sequence ID" value="HDP78079.1"/>
    <property type="molecule type" value="Genomic_DNA"/>
</dbReference>
<dbReference type="Pfam" id="PF02782">
    <property type="entry name" value="FGGY_C"/>
    <property type="match status" value="1"/>
</dbReference>
<dbReference type="PANTHER" id="PTHR43095">
    <property type="entry name" value="SUGAR KINASE"/>
    <property type="match status" value="1"/>
</dbReference>
<feature type="non-terminal residue" evidence="7">
    <location>
        <position position="1"/>
    </location>
</feature>
<organism evidence="7">
    <name type="scientific">Mesotoga infera</name>
    <dbReference type="NCBI Taxonomy" id="1236046"/>
    <lineage>
        <taxon>Bacteria</taxon>
        <taxon>Thermotogati</taxon>
        <taxon>Thermotogota</taxon>
        <taxon>Thermotogae</taxon>
        <taxon>Kosmotogales</taxon>
        <taxon>Kosmotogaceae</taxon>
        <taxon>Mesotoga</taxon>
    </lineage>
</organism>
<proteinExistence type="inferred from homology"/>
<feature type="domain" description="Carbohydrate kinase FGGY C-terminal" evidence="6">
    <location>
        <begin position="73"/>
        <end position="269"/>
    </location>
</feature>
<evidence type="ECO:0000259" key="6">
    <source>
        <dbReference type="Pfam" id="PF02782"/>
    </source>
</evidence>
<dbReference type="AlphaFoldDB" id="A0A7C1GRC7"/>